<dbReference type="InterPro" id="IPR058279">
    <property type="entry name" value="DUF7973"/>
</dbReference>
<feature type="transmembrane region" description="Helical" evidence="1">
    <location>
        <begin position="146"/>
        <end position="169"/>
    </location>
</feature>
<evidence type="ECO:0000259" key="2">
    <source>
        <dbReference type="Pfam" id="PF25928"/>
    </source>
</evidence>
<name>A0A6P1MS79_9FIRM</name>
<sequence length="269" mass="27397">MGALPAFILTGLIAIAGGTAALAGATDVTVGFVAFGAYLGPHVAFAGGVAAAGYACKTKKLGSGTDILSSLYGTGDPMTLLVGGIFGLAGMLIYQFFAAINLPSDWPGTTVVILAVITRLMFGSTGLTGKYEGEGRREYFTGGKGFFCNVVLGLGIGAAVGFVSAQMLNVGTDPALMRSFPIVCFGIAAASLIFTQTGFACPATHHIAYPAACAAVWSGNPVMGVIFGILGAVVGDFILKTFNSHCDTHIDPPATTIMILMFAVTILFA</sequence>
<keyword evidence="4" id="KW-1185">Reference proteome</keyword>
<feature type="transmembrane region" description="Helical" evidence="1">
    <location>
        <begin position="33"/>
        <end position="56"/>
    </location>
</feature>
<feature type="transmembrane region" description="Helical" evidence="1">
    <location>
        <begin position="77"/>
        <end position="100"/>
    </location>
</feature>
<keyword evidence="1" id="KW-1133">Transmembrane helix</keyword>
<feature type="transmembrane region" description="Helical" evidence="1">
    <location>
        <begin position="207"/>
        <end position="230"/>
    </location>
</feature>
<evidence type="ECO:0000313" key="3">
    <source>
        <dbReference type="EMBL" id="QHI73865.1"/>
    </source>
</evidence>
<feature type="domain" description="DUF7973" evidence="2">
    <location>
        <begin position="181"/>
        <end position="268"/>
    </location>
</feature>
<dbReference type="KEGG" id="amic:Ami3637_01480"/>
<reference evidence="3 4" key="1">
    <citation type="submission" date="2020-01" db="EMBL/GenBank/DDBJ databases">
        <title>Genomic analysis of Aminipila sp. CBA3637.</title>
        <authorList>
            <person name="Kim Y.B."/>
            <person name="Roh S.W."/>
        </authorList>
    </citation>
    <scope>NUCLEOTIDE SEQUENCE [LARGE SCALE GENOMIC DNA]</scope>
    <source>
        <strain evidence="3 4">CBA3637</strain>
    </source>
</reference>
<dbReference type="EMBL" id="CP047591">
    <property type="protein sequence ID" value="QHI73865.1"/>
    <property type="molecule type" value="Genomic_DNA"/>
</dbReference>
<evidence type="ECO:0000256" key="1">
    <source>
        <dbReference type="SAM" id="Phobius"/>
    </source>
</evidence>
<feature type="transmembrane region" description="Helical" evidence="1">
    <location>
        <begin position="175"/>
        <end position="195"/>
    </location>
</feature>
<feature type="transmembrane region" description="Helical" evidence="1">
    <location>
        <begin position="250"/>
        <end position="268"/>
    </location>
</feature>
<proteinExistence type="predicted"/>
<organism evidence="3 4">
    <name type="scientific">Aminipila terrae</name>
    <dbReference type="NCBI Taxonomy" id="2697030"/>
    <lineage>
        <taxon>Bacteria</taxon>
        <taxon>Bacillati</taxon>
        <taxon>Bacillota</taxon>
        <taxon>Clostridia</taxon>
        <taxon>Peptostreptococcales</taxon>
        <taxon>Anaerovoracaceae</taxon>
        <taxon>Aminipila</taxon>
    </lineage>
</organism>
<dbReference type="AlphaFoldDB" id="A0A6P1MS79"/>
<dbReference type="Proteomes" id="UP000463883">
    <property type="component" value="Chromosome"/>
</dbReference>
<protein>
    <recommendedName>
        <fullName evidence="2">DUF7973 domain-containing protein</fullName>
    </recommendedName>
</protein>
<accession>A0A6P1MS79</accession>
<keyword evidence="1" id="KW-0812">Transmembrane</keyword>
<evidence type="ECO:0000313" key="4">
    <source>
        <dbReference type="Proteomes" id="UP000463883"/>
    </source>
</evidence>
<gene>
    <name evidence="3" type="ORF">Ami3637_01480</name>
</gene>
<feature type="domain" description="DUF7973" evidence="2">
    <location>
        <begin position="1"/>
        <end position="124"/>
    </location>
</feature>
<keyword evidence="1" id="KW-0472">Membrane</keyword>
<dbReference type="Pfam" id="PF25928">
    <property type="entry name" value="DUF7973"/>
    <property type="match status" value="2"/>
</dbReference>